<organism evidence="3">
    <name type="scientific">marine sediment metagenome</name>
    <dbReference type="NCBI Taxonomy" id="412755"/>
    <lineage>
        <taxon>unclassified sequences</taxon>
        <taxon>metagenomes</taxon>
        <taxon>ecological metagenomes</taxon>
    </lineage>
</organism>
<sequence>MRRAELPSSLEEKKRITYSDDFLTVDVAERKIMVNEKRVKLTPREFRLFALLIENAGRILTHKQILEKVWGWEYIDDLDYVRIYISHLRQKIEPDPTLPKYILTEPGVGYYFQEAS</sequence>
<dbReference type="Pfam" id="PF00486">
    <property type="entry name" value="Trans_reg_C"/>
    <property type="match status" value="1"/>
</dbReference>
<reference evidence="3" key="1">
    <citation type="journal article" date="2014" name="Front. Microbiol.">
        <title>High frequency of phylogenetically diverse reductive dehalogenase-homologous genes in deep subseafloor sedimentary metagenomes.</title>
        <authorList>
            <person name="Kawai M."/>
            <person name="Futagami T."/>
            <person name="Toyoda A."/>
            <person name="Takaki Y."/>
            <person name="Nishi S."/>
            <person name="Hori S."/>
            <person name="Arai W."/>
            <person name="Tsubouchi T."/>
            <person name="Morono Y."/>
            <person name="Uchiyama I."/>
            <person name="Ito T."/>
            <person name="Fujiyama A."/>
            <person name="Inagaki F."/>
            <person name="Takami H."/>
        </authorList>
    </citation>
    <scope>NUCLEOTIDE SEQUENCE</scope>
    <source>
        <strain evidence="3">Expedition CK06-06</strain>
    </source>
</reference>
<evidence type="ECO:0000256" key="1">
    <source>
        <dbReference type="ARBA" id="ARBA00023125"/>
    </source>
</evidence>
<feature type="domain" description="OmpR/PhoB-type" evidence="2">
    <location>
        <begin position="13"/>
        <end position="114"/>
    </location>
</feature>
<evidence type="ECO:0000313" key="3">
    <source>
        <dbReference type="EMBL" id="GAG98365.1"/>
    </source>
</evidence>
<accession>X1BTF6</accession>
<comment type="caution">
    <text evidence="3">The sequence shown here is derived from an EMBL/GenBank/DDBJ whole genome shotgun (WGS) entry which is preliminary data.</text>
</comment>
<dbReference type="SMART" id="SM00862">
    <property type="entry name" value="Trans_reg_C"/>
    <property type="match status" value="1"/>
</dbReference>
<proteinExistence type="predicted"/>
<dbReference type="Gene3D" id="1.10.10.10">
    <property type="entry name" value="Winged helix-like DNA-binding domain superfamily/Winged helix DNA-binding domain"/>
    <property type="match status" value="1"/>
</dbReference>
<dbReference type="CDD" id="cd00383">
    <property type="entry name" value="trans_reg_C"/>
    <property type="match status" value="1"/>
</dbReference>
<dbReference type="PROSITE" id="PS51755">
    <property type="entry name" value="OMPR_PHOB"/>
    <property type="match status" value="1"/>
</dbReference>
<dbReference type="InterPro" id="IPR016032">
    <property type="entry name" value="Sig_transdc_resp-reg_C-effctor"/>
</dbReference>
<dbReference type="GO" id="GO:0003677">
    <property type="term" value="F:DNA binding"/>
    <property type="evidence" value="ECO:0007669"/>
    <property type="project" value="UniProtKB-KW"/>
</dbReference>
<evidence type="ECO:0000259" key="2">
    <source>
        <dbReference type="PROSITE" id="PS51755"/>
    </source>
</evidence>
<dbReference type="GO" id="GO:0006355">
    <property type="term" value="P:regulation of DNA-templated transcription"/>
    <property type="evidence" value="ECO:0007669"/>
    <property type="project" value="InterPro"/>
</dbReference>
<name>X1BTF6_9ZZZZ</name>
<keyword evidence="1" id="KW-0238">DNA-binding</keyword>
<dbReference type="SUPFAM" id="SSF46894">
    <property type="entry name" value="C-terminal effector domain of the bipartite response regulators"/>
    <property type="match status" value="1"/>
</dbReference>
<dbReference type="AlphaFoldDB" id="X1BTF6"/>
<dbReference type="EMBL" id="BART01027876">
    <property type="protein sequence ID" value="GAG98365.1"/>
    <property type="molecule type" value="Genomic_DNA"/>
</dbReference>
<protein>
    <recommendedName>
        <fullName evidence="2">OmpR/PhoB-type domain-containing protein</fullName>
    </recommendedName>
</protein>
<gene>
    <name evidence="3" type="ORF">S01H4_49298</name>
</gene>
<dbReference type="InterPro" id="IPR001867">
    <property type="entry name" value="OmpR/PhoB-type_DNA-bd"/>
</dbReference>
<dbReference type="InterPro" id="IPR036388">
    <property type="entry name" value="WH-like_DNA-bd_sf"/>
</dbReference>
<dbReference type="GO" id="GO:0000160">
    <property type="term" value="P:phosphorelay signal transduction system"/>
    <property type="evidence" value="ECO:0007669"/>
    <property type="project" value="InterPro"/>
</dbReference>